<dbReference type="AlphaFoldDB" id="A0A0A8YDF2"/>
<reference evidence="1" key="2">
    <citation type="journal article" date="2015" name="Data Brief">
        <title>Shoot transcriptome of the giant reed, Arundo donax.</title>
        <authorList>
            <person name="Barrero R.A."/>
            <person name="Guerrero F.D."/>
            <person name="Moolhuijzen P."/>
            <person name="Goolsby J.A."/>
            <person name="Tidwell J."/>
            <person name="Bellgard S.E."/>
            <person name="Bellgard M.I."/>
        </authorList>
    </citation>
    <scope>NUCLEOTIDE SEQUENCE</scope>
    <source>
        <tissue evidence="1">Shoot tissue taken approximately 20 cm above the soil surface</tissue>
    </source>
</reference>
<reference evidence="1" key="1">
    <citation type="submission" date="2014-09" db="EMBL/GenBank/DDBJ databases">
        <authorList>
            <person name="Magalhaes I.L.F."/>
            <person name="Oliveira U."/>
            <person name="Santos F.R."/>
            <person name="Vidigal T.H.D.A."/>
            <person name="Brescovit A.D."/>
            <person name="Santos A.J."/>
        </authorList>
    </citation>
    <scope>NUCLEOTIDE SEQUENCE</scope>
    <source>
        <tissue evidence="1">Shoot tissue taken approximately 20 cm above the soil surface</tissue>
    </source>
</reference>
<sequence>MTTSTLGGTMIAATAPIKEHNCCWPSSKLGVNSTINHHRSALQRHLHQHWAPSTFSLLDHHSSRMSCLGGVM</sequence>
<evidence type="ECO:0000313" key="1">
    <source>
        <dbReference type="EMBL" id="JAD24014.1"/>
    </source>
</evidence>
<name>A0A0A8YDF2_ARUDO</name>
<proteinExistence type="predicted"/>
<protein>
    <submittedName>
        <fullName evidence="1">Uncharacterized protein</fullName>
    </submittedName>
</protein>
<dbReference type="EMBL" id="GBRH01273881">
    <property type="protein sequence ID" value="JAD24014.1"/>
    <property type="molecule type" value="Transcribed_RNA"/>
</dbReference>
<organism evidence="1">
    <name type="scientific">Arundo donax</name>
    <name type="common">Giant reed</name>
    <name type="synonym">Donax arundinaceus</name>
    <dbReference type="NCBI Taxonomy" id="35708"/>
    <lineage>
        <taxon>Eukaryota</taxon>
        <taxon>Viridiplantae</taxon>
        <taxon>Streptophyta</taxon>
        <taxon>Embryophyta</taxon>
        <taxon>Tracheophyta</taxon>
        <taxon>Spermatophyta</taxon>
        <taxon>Magnoliopsida</taxon>
        <taxon>Liliopsida</taxon>
        <taxon>Poales</taxon>
        <taxon>Poaceae</taxon>
        <taxon>PACMAD clade</taxon>
        <taxon>Arundinoideae</taxon>
        <taxon>Arundineae</taxon>
        <taxon>Arundo</taxon>
    </lineage>
</organism>
<accession>A0A0A8YDF2</accession>